<dbReference type="HOGENOM" id="CLU_025689_0_0_1"/>
<dbReference type="GO" id="GO:0070979">
    <property type="term" value="P:protein K11-linked ubiquitination"/>
    <property type="evidence" value="ECO:0007669"/>
    <property type="project" value="TreeGrafter"/>
</dbReference>
<dbReference type="EMBL" id="AACS02000002">
    <property type="protein sequence ID" value="EFI28382.1"/>
    <property type="molecule type" value="Genomic_DNA"/>
</dbReference>
<comment type="caution">
    <text evidence="8">The sequence shown here is derived from an EMBL/GenBank/DDBJ whole genome shotgun (WGS) entry which is preliminary data.</text>
</comment>
<keyword evidence="3" id="KW-0132">Cell division</keyword>
<dbReference type="PANTHER" id="PTHR12830">
    <property type="entry name" value="ANAPHASE-PROMOTING COMPLEX SUBUNIT 5"/>
    <property type="match status" value="1"/>
</dbReference>
<dbReference type="GeneID" id="9378754"/>
<organism evidence="8 9">
    <name type="scientific">Coprinopsis cinerea (strain Okayama-7 / 130 / ATCC MYA-4618 / FGSC 9003)</name>
    <name type="common">Inky cap fungus</name>
    <name type="synonym">Hormographiella aspergillata</name>
    <dbReference type="NCBI Taxonomy" id="240176"/>
    <lineage>
        <taxon>Eukaryota</taxon>
        <taxon>Fungi</taxon>
        <taxon>Dikarya</taxon>
        <taxon>Basidiomycota</taxon>
        <taxon>Agaricomycotina</taxon>
        <taxon>Agaricomycetes</taxon>
        <taxon>Agaricomycetidae</taxon>
        <taxon>Agaricales</taxon>
        <taxon>Agaricineae</taxon>
        <taxon>Psathyrellaceae</taxon>
        <taxon>Coprinopsis</taxon>
    </lineage>
</organism>
<evidence type="ECO:0000256" key="4">
    <source>
        <dbReference type="ARBA" id="ARBA00022776"/>
    </source>
</evidence>
<keyword evidence="6" id="KW-0131">Cell cycle</keyword>
<dbReference type="Proteomes" id="UP000001861">
    <property type="component" value="Unassembled WGS sequence"/>
</dbReference>
<dbReference type="VEuPathDB" id="FungiDB:CC1G_13916"/>
<reference evidence="8 9" key="1">
    <citation type="journal article" date="2010" name="Proc. Natl. Acad. Sci. U.S.A.">
        <title>Insights into evolution of multicellular fungi from the assembled chromosomes of the mushroom Coprinopsis cinerea (Coprinus cinereus).</title>
        <authorList>
            <person name="Stajich J.E."/>
            <person name="Wilke S.K."/>
            <person name="Ahren D."/>
            <person name="Au C.H."/>
            <person name="Birren B.W."/>
            <person name="Borodovsky M."/>
            <person name="Burns C."/>
            <person name="Canback B."/>
            <person name="Casselton L.A."/>
            <person name="Cheng C.K."/>
            <person name="Deng J."/>
            <person name="Dietrich F.S."/>
            <person name="Fargo D.C."/>
            <person name="Farman M.L."/>
            <person name="Gathman A.C."/>
            <person name="Goldberg J."/>
            <person name="Guigo R."/>
            <person name="Hoegger P.J."/>
            <person name="Hooker J.B."/>
            <person name="Huggins A."/>
            <person name="James T.Y."/>
            <person name="Kamada T."/>
            <person name="Kilaru S."/>
            <person name="Kodira C."/>
            <person name="Kues U."/>
            <person name="Kupfer D."/>
            <person name="Kwan H.S."/>
            <person name="Lomsadze A."/>
            <person name="Li W."/>
            <person name="Lilly W.W."/>
            <person name="Ma L.J."/>
            <person name="Mackey A.J."/>
            <person name="Manning G."/>
            <person name="Martin F."/>
            <person name="Muraguchi H."/>
            <person name="Natvig D.O."/>
            <person name="Palmerini H."/>
            <person name="Ramesh M.A."/>
            <person name="Rehmeyer C.J."/>
            <person name="Roe B.A."/>
            <person name="Shenoy N."/>
            <person name="Stanke M."/>
            <person name="Ter-Hovhannisyan V."/>
            <person name="Tunlid A."/>
            <person name="Velagapudi R."/>
            <person name="Vision T.J."/>
            <person name="Zeng Q."/>
            <person name="Zolan M.E."/>
            <person name="Pukkila P.J."/>
        </authorList>
    </citation>
    <scope>NUCLEOTIDE SEQUENCE [LARGE SCALE GENOMIC DNA]</scope>
    <source>
        <strain evidence="9">Okayama-7 / 130 / ATCC MYA-4618 / FGSC 9003</strain>
    </source>
</reference>
<keyword evidence="5" id="KW-0833">Ubl conjugation pathway</keyword>
<dbReference type="Pfam" id="PF12862">
    <property type="entry name" value="ANAPC5"/>
    <property type="match status" value="1"/>
</dbReference>
<evidence type="ECO:0000256" key="6">
    <source>
        <dbReference type="ARBA" id="ARBA00023306"/>
    </source>
</evidence>
<dbReference type="OMA" id="GMTKWCR"/>
<dbReference type="OrthoDB" id="2504561at2759"/>
<keyword evidence="9" id="KW-1185">Reference proteome</keyword>
<gene>
    <name evidence="8" type="ORF">CC1G_13916</name>
</gene>
<evidence type="ECO:0000256" key="5">
    <source>
        <dbReference type="ARBA" id="ARBA00022786"/>
    </source>
</evidence>
<dbReference type="RefSeq" id="XP_002911876.1">
    <property type="nucleotide sequence ID" value="XM_002911830.1"/>
</dbReference>
<protein>
    <recommendedName>
        <fullName evidence="2">Anaphase-promoting complex subunit 5</fullName>
    </recommendedName>
</protein>
<dbReference type="InParanoid" id="D6RKG6"/>
<evidence type="ECO:0000259" key="7">
    <source>
        <dbReference type="Pfam" id="PF12862"/>
    </source>
</evidence>
<name>D6RKG6_COPC7</name>
<dbReference type="InterPro" id="IPR037679">
    <property type="entry name" value="Apc5"/>
</dbReference>
<evidence type="ECO:0000256" key="1">
    <source>
        <dbReference type="ARBA" id="ARBA00007450"/>
    </source>
</evidence>
<evidence type="ECO:0000313" key="8">
    <source>
        <dbReference type="EMBL" id="EFI28382.1"/>
    </source>
</evidence>
<dbReference type="GO" id="GO:0005680">
    <property type="term" value="C:anaphase-promoting complex"/>
    <property type="evidence" value="ECO:0007669"/>
    <property type="project" value="InterPro"/>
</dbReference>
<evidence type="ECO:0000256" key="3">
    <source>
        <dbReference type="ARBA" id="ARBA00022618"/>
    </source>
</evidence>
<dbReference type="GO" id="GO:0051301">
    <property type="term" value="P:cell division"/>
    <property type="evidence" value="ECO:0007669"/>
    <property type="project" value="UniProtKB-KW"/>
</dbReference>
<dbReference type="GO" id="GO:0031145">
    <property type="term" value="P:anaphase-promoting complex-dependent catabolic process"/>
    <property type="evidence" value="ECO:0007669"/>
    <property type="project" value="TreeGrafter"/>
</dbReference>
<dbReference type="STRING" id="240176.D6RKG6"/>
<proteinExistence type="inferred from homology"/>
<dbReference type="PANTHER" id="PTHR12830:SF9">
    <property type="entry name" value="ANAPHASE-PROMOTING COMPLEX SUBUNIT 5"/>
    <property type="match status" value="1"/>
</dbReference>
<dbReference type="InterPro" id="IPR026000">
    <property type="entry name" value="Apc5_dom"/>
</dbReference>
<sequence length="617" mass="70215">MEIKKLPPSFSLHLLRILLNEVSEPKSHRELMKEINTGPGSTTKESAQFLAAINTIHAELVTTEKLGNFLGNLPTLFIEKIMEDNPRFMRRSLFGYFCRRCFVSFVKLSYVGLVKLRDEYQAWCAGLPVPSYNSVPEVDLTIDYLLQKTSTDRKSWAQAETYAAWEKGKAIGDENIAVENIRRFFEQHFHDNTDSSGFRQHALLNVVQMHYVNKEYVAARKLLGEAISVSRTANDRATLLHCLSLLHRLPPAPGFKATINEIQPDLDPLELLFDVKKLMDEQNEQPLSTAFSKIVQATGLYDHRLDVSRDRESSVPNEEYQWAQHAVQAYVWKEAGCSQLAALEEDIVIAFTDIGGDNSIRLSVLLNRAYTTALGGDYKAALALLLDPTTWRGITIPDYRLWAHEIWCILALRSVRREYLLPRKPQGEFNPRYFSFEELKAASLPAIRQCIYQVLQFKAEFLGRYDAYRTGIVLMADFGLEFNMAKKSKRILGEIMPQILTSTVKELRATACFTYARCLLAAADEVTPAVIEEALYYLSFADMDFDRLEMRSSAKEVLYMQAVLYENLGQTDKRNERMHAYDEAEKAALKMGKSATDSQSEQVYNLVVEVGAALARR</sequence>
<dbReference type="GO" id="GO:0045842">
    <property type="term" value="P:positive regulation of mitotic metaphase/anaphase transition"/>
    <property type="evidence" value="ECO:0007669"/>
    <property type="project" value="TreeGrafter"/>
</dbReference>
<feature type="domain" description="Anaphase-promoting complex subunit 5" evidence="7">
    <location>
        <begin position="176"/>
        <end position="249"/>
    </location>
</feature>
<dbReference type="AlphaFoldDB" id="D6RKG6"/>
<evidence type="ECO:0000256" key="2">
    <source>
        <dbReference type="ARBA" id="ARBA00016066"/>
    </source>
</evidence>
<accession>D6RKG6</accession>
<comment type="similarity">
    <text evidence="1">Belongs to the APC5 family.</text>
</comment>
<keyword evidence="4" id="KW-0498">Mitosis</keyword>
<evidence type="ECO:0000313" key="9">
    <source>
        <dbReference type="Proteomes" id="UP000001861"/>
    </source>
</evidence>
<dbReference type="KEGG" id="cci:CC1G_13916"/>
<dbReference type="eggNOG" id="ENOG502SBRM">
    <property type="taxonomic scope" value="Eukaryota"/>
</dbReference>